<accession>A0A9X3MTQ3</accession>
<dbReference type="EMBL" id="JAPDOD010000013">
    <property type="protein sequence ID" value="MDA0161681.1"/>
    <property type="molecule type" value="Genomic_DNA"/>
</dbReference>
<dbReference type="PROSITE" id="PS51257">
    <property type="entry name" value="PROKAR_LIPOPROTEIN"/>
    <property type="match status" value="1"/>
</dbReference>
<organism evidence="1 2">
    <name type="scientific">Solirubrobacter ginsenosidimutans</name>
    <dbReference type="NCBI Taxonomy" id="490573"/>
    <lineage>
        <taxon>Bacteria</taxon>
        <taxon>Bacillati</taxon>
        <taxon>Actinomycetota</taxon>
        <taxon>Thermoleophilia</taxon>
        <taxon>Solirubrobacterales</taxon>
        <taxon>Solirubrobacteraceae</taxon>
        <taxon>Solirubrobacter</taxon>
    </lineage>
</organism>
<evidence type="ECO:0000313" key="1">
    <source>
        <dbReference type="EMBL" id="MDA0161681.1"/>
    </source>
</evidence>
<dbReference type="Proteomes" id="UP001149140">
    <property type="component" value="Unassembled WGS sequence"/>
</dbReference>
<reference evidence="1" key="1">
    <citation type="submission" date="2022-10" db="EMBL/GenBank/DDBJ databases">
        <title>The WGS of Solirubrobacter ginsenosidimutans DSM 21036.</title>
        <authorList>
            <person name="Jiang Z."/>
        </authorList>
    </citation>
    <scope>NUCLEOTIDE SEQUENCE</scope>
    <source>
        <strain evidence="1">DSM 21036</strain>
    </source>
</reference>
<keyword evidence="2" id="KW-1185">Reference proteome</keyword>
<dbReference type="AlphaFoldDB" id="A0A9X3MTQ3"/>
<evidence type="ECO:0000313" key="2">
    <source>
        <dbReference type="Proteomes" id="UP001149140"/>
    </source>
</evidence>
<sequence>MPTRIAHVAALAATGVALTGCAHVDLGSAEADAPTASCPATIGATLRDVAQRVAGQAASGRTVSGAAARIARSTSLGDAVARDDPAAVSAALRPLLRSQVERIVITRGDQTLVSRGQVAALGPVGGTITDSAGAPVGRFTLSTSTVDGVASLVHSLTGAQVVIVGGGRELATTLHPPTVAPPASGTVSADGATYSVASLAATAFPAGPLRISLLSPAADSAWCGPTPAATKANTLGAVAKRIYKGERGSARTRQVLRHIARDPRFARAVAADDPAALRAQIVRFFQDPALHVVRIRARTERGALVNDVGGPYVLAPASAAVRLHGRTVGRVTASIQDDAGFIKLVHRFTGADVILRAGNAEIPSSTLDPGPARLPSHGAVDFGGRTYQAFSFTATRFPSGPLRASVLVR</sequence>
<gene>
    <name evidence="1" type="ORF">OM076_15490</name>
</gene>
<dbReference type="RefSeq" id="WP_270040896.1">
    <property type="nucleotide sequence ID" value="NZ_JAPDOD010000013.1"/>
</dbReference>
<name>A0A9X3MTQ3_9ACTN</name>
<comment type="caution">
    <text evidence="1">The sequence shown here is derived from an EMBL/GenBank/DDBJ whole genome shotgun (WGS) entry which is preliminary data.</text>
</comment>
<proteinExistence type="predicted"/>
<protein>
    <submittedName>
        <fullName evidence="1">Uncharacterized protein</fullName>
    </submittedName>
</protein>